<keyword evidence="6" id="KW-0297">G-protein coupled receptor</keyword>
<feature type="transmembrane region" description="Helical" evidence="11">
    <location>
        <begin position="424"/>
        <end position="443"/>
    </location>
</feature>
<feature type="transmembrane region" description="Helical" evidence="11">
    <location>
        <begin position="455"/>
        <end position="475"/>
    </location>
</feature>
<comment type="caution">
    <text evidence="13">The sequence shown here is derived from an EMBL/GenBank/DDBJ whole genome shotgun (WGS) entry which is preliminary data.</text>
</comment>
<keyword evidence="9" id="KW-0325">Glycoprotein</keyword>
<dbReference type="InterPro" id="IPR043458">
    <property type="entry name" value="GPR158/179"/>
</dbReference>
<evidence type="ECO:0000256" key="11">
    <source>
        <dbReference type="SAM" id="Phobius"/>
    </source>
</evidence>
<keyword evidence="7 11" id="KW-0472">Membrane</keyword>
<dbReference type="Proteomes" id="UP001626550">
    <property type="component" value="Unassembled WGS sequence"/>
</dbReference>
<evidence type="ECO:0000256" key="2">
    <source>
        <dbReference type="ARBA" id="ARBA00007242"/>
    </source>
</evidence>
<dbReference type="AlphaFoldDB" id="A0ABD2QKI3"/>
<dbReference type="PANTHER" id="PTHR32546:SF26">
    <property type="entry name" value="SMOG, ISOFORM D"/>
    <property type="match status" value="1"/>
</dbReference>
<dbReference type="PROSITE" id="PS50259">
    <property type="entry name" value="G_PROTEIN_RECEP_F3_4"/>
    <property type="match status" value="1"/>
</dbReference>
<feature type="transmembrane region" description="Helical" evidence="11">
    <location>
        <begin position="259"/>
        <end position="282"/>
    </location>
</feature>
<evidence type="ECO:0000313" key="13">
    <source>
        <dbReference type="EMBL" id="KAL3320019.1"/>
    </source>
</evidence>
<evidence type="ECO:0000313" key="14">
    <source>
        <dbReference type="Proteomes" id="UP001626550"/>
    </source>
</evidence>
<dbReference type="Pfam" id="PF00003">
    <property type="entry name" value="7tm_3"/>
    <property type="match status" value="1"/>
</dbReference>
<keyword evidence="5 11" id="KW-1133">Transmembrane helix</keyword>
<keyword evidence="8" id="KW-0675">Receptor</keyword>
<evidence type="ECO:0000256" key="8">
    <source>
        <dbReference type="ARBA" id="ARBA00023170"/>
    </source>
</evidence>
<reference evidence="13 14" key="1">
    <citation type="submission" date="2024-11" db="EMBL/GenBank/DDBJ databases">
        <title>Adaptive evolution of stress response genes in parasites aligns with host niche diversity.</title>
        <authorList>
            <person name="Hahn C."/>
            <person name="Resl P."/>
        </authorList>
    </citation>
    <scope>NUCLEOTIDE SEQUENCE [LARGE SCALE GENOMIC DNA]</scope>
    <source>
        <strain evidence="13">EGGRZ-B1_66</strain>
        <tissue evidence="13">Body</tissue>
    </source>
</reference>
<name>A0ABD2QKI3_9PLAT</name>
<keyword evidence="3" id="KW-1003">Cell membrane</keyword>
<keyword evidence="4 11" id="KW-0812">Transmembrane</keyword>
<evidence type="ECO:0000256" key="4">
    <source>
        <dbReference type="ARBA" id="ARBA00022692"/>
    </source>
</evidence>
<evidence type="ECO:0000256" key="5">
    <source>
        <dbReference type="ARBA" id="ARBA00022989"/>
    </source>
</evidence>
<evidence type="ECO:0000256" key="6">
    <source>
        <dbReference type="ARBA" id="ARBA00023040"/>
    </source>
</evidence>
<protein>
    <recommendedName>
        <fullName evidence="12">G-protein coupled receptors family 3 profile domain-containing protein</fullName>
    </recommendedName>
</protein>
<evidence type="ECO:0000256" key="10">
    <source>
        <dbReference type="ARBA" id="ARBA00023224"/>
    </source>
</evidence>
<dbReference type="EMBL" id="JBJKFK010000082">
    <property type="protein sequence ID" value="KAL3320019.1"/>
    <property type="molecule type" value="Genomic_DNA"/>
</dbReference>
<comment type="similarity">
    <text evidence="2">Belongs to the G-protein coupled receptor 3 family.</text>
</comment>
<dbReference type="GO" id="GO:0004930">
    <property type="term" value="F:G protein-coupled receptor activity"/>
    <property type="evidence" value="ECO:0007669"/>
    <property type="project" value="UniProtKB-KW"/>
</dbReference>
<keyword evidence="14" id="KW-1185">Reference proteome</keyword>
<organism evidence="13 14">
    <name type="scientific">Cichlidogyrus casuarinus</name>
    <dbReference type="NCBI Taxonomy" id="1844966"/>
    <lineage>
        <taxon>Eukaryota</taxon>
        <taxon>Metazoa</taxon>
        <taxon>Spiralia</taxon>
        <taxon>Lophotrochozoa</taxon>
        <taxon>Platyhelminthes</taxon>
        <taxon>Monogenea</taxon>
        <taxon>Monopisthocotylea</taxon>
        <taxon>Dactylogyridea</taxon>
        <taxon>Ancyrocephalidae</taxon>
        <taxon>Cichlidogyrus</taxon>
    </lineage>
</organism>
<comment type="subcellular location">
    <subcellularLocation>
        <location evidence="1">Cell membrane</location>
        <topology evidence="1">Multi-pass membrane protein</topology>
    </subcellularLocation>
</comment>
<evidence type="ECO:0000256" key="7">
    <source>
        <dbReference type="ARBA" id="ARBA00023136"/>
    </source>
</evidence>
<evidence type="ECO:0000256" key="9">
    <source>
        <dbReference type="ARBA" id="ARBA00023180"/>
    </source>
</evidence>
<feature type="domain" description="G-protein coupled receptors family 3 profile" evidence="12">
    <location>
        <begin position="224"/>
        <end position="477"/>
    </location>
</feature>
<accession>A0ABD2QKI3</accession>
<dbReference type="InterPro" id="IPR017978">
    <property type="entry name" value="GPCR_3_C"/>
</dbReference>
<dbReference type="PANTHER" id="PTHR32546">
    <property type="entry name" value="G-PROTEIN COUPLED RECEPTOR 158-RELATED"/>
    <property type="match status" value="1"/>
</dbReference>
<gene>
    <name evidence="13" type="ORF">Ciccas_001298</name>
</gene>
<sequence length="477" mass="54391">MPFTKKTCKSFEMLEINLPLHHIILLLSALLNLARVSANQIADRNFLKDLITYARDSCASPEKPDILSDEKLRNILKNPDGLNRVYLSDFTSNNYENLDIKTALGSAEFPTVHIILCKNGQVYFSNPGLSSDSSYPCALQAHWETPRWSHIGCSGIDRQPTIYFFNNQTFFGFPLSNLANSLCDFDGNLCEHSPAQAFKNVVDGLQHVSNFAMRTITISCKSLVPIILVAIQSFTITICLFLGMFVFRMRRTRVIKAANWILLEIFLLGAICLYCTFVWQTIVMYMRASDATCFLRPWMREIGFSVMYGVLFVKVYRVLSTFQSRKAHRVHVREKDLLKYLGVIGLLSIAFMTTWTCTNLDFIQISPWSPYKDKNFNLTMMVKTPNKEFFSLDDPSCLPEDQLVSLCRALSWDVVAEICEFCSLYLSLSTVEMIVLAVCIKYCKMVRSAPSEHNEIYFITIALINELLLSALLHVSR</sequence>
<evidence type="ECO:0000256" key="3">
    <source>
        <dbReference type="ARBA" id="ARBA00022475"/>
    </source>
</evidence>
<feature type="transmembrane region" description="Helical" evidence="11">
    <location>
        <begin position="340"/>
        <end position="363"/>
    </location>
</feature>
<feature type="transmembrane region" description="Helical" evidence="11">
    <location>
        <begin position="302"/>
        <end position="319"/>
    </location>
</feature>
<keyword evidence="10" id="KW-0807">Transducer</keyword>
<feature type="transmembrane region" description="Helical" evidence="11">
    <location>
        <begin position="223"/>
        <end position="247"/>
    </location>
</feature>
<evidence type="ECO:0000256" key="1">
    <source>
        <dbReference type="ARBA" id="ARBA00004651"/>
    </source>
</evidence>
<dbReference type="GO" id="GO:0005886">
    <property type="term" value="C:plasma membrane"/>
    <property type="evidence" value="ECO:0007669"/>
    <property type="project" value="UniProtKB-SubCell"/>
</dbReference>
<evidence type="ECO:0000259" key="12">
    <source>
        <dbReference type="PROSITE" id="PS50259"/>
    </source>
</evidence>
<proteinExistence type="inferred from homology"/>